<comment type="caution">
    <text evidence="2">The sequence shown here is derived from an EMBL/GenBank/DDBJ whole genome shotgun (WGS) entry which is preliminary data.</text>
</comment>
<protein>
    <submittedName>
        <fullName evidence="2">Uncharacterized protein</fullName>
    </submittedName>
</protein>
<dbReference type="EMBL" id="JACASE010000005">
    <property type="protein sequence ID" value="KAF6465716.1"/>
    <property type="molecule type" value="Genomic_DNA"/>
</dbReference>
<feature type="region of interest" description="Disordered" evidence="1">
    <location>
        <begin position="90"/>
        <end position="118"/>
    </location>
</feature>
<proteinExistence type="predicted"/>
<evidence type="ECO:0000313" key="3">
    <source>
        <dbReference type="Proteomes" id="UP000593571"/>
    </source>
</evidence>
<gene>
    <name evidence="2" type="ORF">HJG63_011139</name>
</gene>
<evidence type="ECO:0000313" key="2">
    <source>
        <dbReference type="EMBL" id="KAF6465716.1"/>
    </source>
</evidence>
<evidence type="ECO:0000256" key="1">
    <source>
        <dbReference type="SAM" id="MobiDB-lite"/>
    </source>
</evidence>
<organism evidence="2 3">
    <name type="scientific">Rousettus aegyptiacus</name>
    <name type="common">Egyptian fruit bat</name>
    <name type="synonym">Pteropus aegyptiacus</name>
    <dbReference type="NCBI Taxonomy" id="9407"/>
    <lineage>
        <taxon>Eukaryota</taxon>
        <taxon>Metazoa</taxon>
        <taxon>Chordata</taxon>
        <taxon>Craniata</taxon>
        <taxon>Vertebrata</taxon>
        <taxon>Euteleostomi</taxon>
        <taxon>Mammalia</taxon>
        <taxon>Eutheria</taxon>
        <taxon>Laurasiatheria</taxon>
        <taxon>Chiroptera</taxon>
        <taxon>Yinpterochiroptera</taxon>
        <taxon>Pteropodoidea</taxon>
        <taxon>Pteropodidae</taxon>
        <taxon>Rousettinae</taxon>
        <taxon>Rousettus</taxon>
    </lineage>
</organism>
<dbReference type="AlphaFoldDB" id="A0A7J8H0C6"/>
<accession>A0A7J8H0C6</accession>
<sequence length="162" mass="17926">MHLNLAATLKGRASLYPFCRKGHRGTERLMTCLRSHRCWRWSRIPPGTTPPSRRPCHTLDRGPPGQTPFPSPTWEPRFVQMAANASWPQAPISDQEANPDWSEAACDGPPGGAELDASVPQDSEKAVAKRVPLLLTRAGNRPESHPSWFPARHGPVFVRPAL</sequence>
<dbReference type="Proteomes" id="UP000593571">
    <property type="component" value="Unassembled WGS sequence"/>
</dbReference>
<name>A0A7J8H0C6_ROUAE</name>
<keyword evidence="3" id="KW-1185">Reference proteome</keyword>
<reference evidence="2 3" key="1">
    <citation type="journal article" date="2020" name="Nature">
        <title>Six reference-quality genomes reveal evolution of bat adaptations.</title>
        <authorList>
            <person name="Jebb D."/>
            <person name="Huang Z."/>
            <person name="Pippel M."/>
            <person name="Hughes G.M."/>
            <person name="Lavrichenko K."/>
            <person name="Devanna P."/>
            <person name="Winkler S."/>
            <person name="Jermiin L.S."/>
            <person name="Skirmuntt E.C."/>
            <person name="Katzourakis A."/>
            <person name="Burkitt-Gray L."/>
            <person name="Ray D.A."/>
            <person name="Sullivan K.A.M."/>
            <person name="Roscito J.G."/>
            <person name="Kirilenko B.M."/>
            <person name="Davalos L.M."/>
            <person name="Corthals A.P."/>
            <person name="Power M.L."/>
            <person name="Jones G."/>
            <person name="Ransome R.D."/>
            <person name="Dechmann D.K.N."/>
            <person name="Locatelli A.G."/>
            <person name="Puechmaille S.J."/>
            <person name="Fedrigo O."/>
            <person name="Jarvis E.D."/>
            <person name="Hiller M."/>
            <person name="Vernes S.C."/>
            <person name="Myers E.W."/>
            <person name="Teeling E.C."/>
        </authorList>
    </citation>
    <scope>NUCLEOTIDE SEQUENCE [LARGE SCALE GENOMIC DNA]</scope>
    <source>
        <strain evidence="2">MRouAeg1</strain>
        <tissue evidence="2">Muscle</tissue>
    </source>
</reference>